<dbReference type="EC" id="3.1.3.12" evidence="3"/>
<dbReference type="SUPFAM" id="SSF56784">
    <property type="entry name" value="HAD-like"/>
    <property type="match status" value="1"/>
</dbReference>
<keyword evidence="1 3" id="KW-0378">Hydrolase</keyword>
<gene>
    <name evidence="4" type="primary">otsB</name>
    <name evidence="4" type="ORF">O4U47_15340</name>
</gene>
<protein>
    <recommendedName>
        <fullName evidence="3">Trehalose 6-phosphate phosphatase</fullName>
        <ecNumber evidence="3">3.1.3.12</ecNumber>
    </recommendedName>
</protein>
<reference evidence="4" key="1">
    <citation type="submission" date="2023-01" db="EMBL/GenBank/DDBJ databases">
        <title>Draft genome sequence of Nocardiopsis sp. LSu2-4 isolated from halophytes.</title>
        <authorList>
            <person name="Duangmal K."/>
            <person name="Chantavorakit T."/>
        </authorList>
    </citation>
    <scope>NUCLEOTIDE SEQUENCE</scope>
    <source>
        <strain evidence="4">LSu2-4</strain>
    </source>
</reference>
<dbReference type="InterPro" id="IPR036412">
    <property type="entry name" value="HAD-like_sf"/>
</dbReference>
<dbReference type="InterPro" id="IPR023214">
    <property type="entry name" value="HAD_sf"/>
</dbReference>
<dbReference type="NCBIfam" id="TIGR00685">
    <property type="entry name" value="T6PP"/>
    <property type="match status" value="1"/>
</dbReference>
<comment type="similarity">
    <text evidence="3">Belongs to the trehalose phosphatase family.</text>
</comment>
<dbReference type="Gene3D" id="3.40.50.1000">
    <property type="entry name" value="HAD superfamily/HAD-like"/>
    <property type="match status" value="1"/>
</dbReference>
<comment type="catalytic activity">
    <reaction evidence="3">
        <text>alpha,alpha-trehalose 6-phosphate + H2O = alpha,alpha-trehalose + phosphate</text>
        <dbReference type="Rhea" id="RHEA:23420"/>
        <dbReference type="ChEBI" id="CHEBI:15377"/>
        <dbReference type="ChEBI" id="CHEBI:16551"/>
        <dbReference type="ChEBI" id="CHEBI:43474"/>
        <dbReference type="ChEBI" id="CHEBI:58429"/>
        <dbReference type="EC" id="3.1.3.12"/>
    </reaction>
</comment>
<dbReference type="Pfam" id="PF02358">
    <property type="entry name" value="Trehalose_PPase"/>
    <property type="match status" value="1"/>
</dbReference>
<comment type="function">
    <text evidence="2 3">Removes the phosphate from trehalose 6-phosphate to produce free trehalose.</text>
</comment>
<dbReference type="Proteomes" id="UP001165685">
    <property type="component" value="Unassembled WGS sequence"/>
</dbReference>
<keyword evidence="3" id="KW-0479">Metal-binding</keyword>
<evidence type="ECO:0000256" key="1">
    <source>
        <dbReference type="ARBA" id="ARBA00022801"/>
    </source>
</evidence>
<dbReference type="RefSeq" id="WP_270678540.1">
    <property type="nucleotide sequence ID" value="NZ_JAQFWP010000026.1"/>
</dbReference>
<keyword evidence="3" id="KW-0460">Magnesium</keyword>
<comment type="pathway">
    <text evidence="3">Glycan biosynthesis; trehalose biosynthesis.</text>
</comment>
<evidence type="ECO:0000313" key="5">
    <source>
        <dbReference type="Proteomes" id="UP001165685"/>
    </source>
</evidence>
<evidence type="ECO:0000256" key="2">
    <source>
        <dbReference type="ARBA" id="ARBA00024179"/>
    </source>
</evidence>
<name>A0ABT4TMJ6_9ACTN</name>
<evidence type="ECO:0000313" key="4">
    <source>
        <dbReference type="EMBL" id="MDA2805890.1"/>
    </source>
</evidence>
<organism evidence="4 5">
    <name type="scientific">Nocardiopsis suaedae</name>
    <dbReference type="NCBI Taxonomy" id="3018444"/>
    <lineage>
        <taxon>Bacteria</taxon>
        <taxon>Bacillati</taxon>
        <taxon>Actinomycetota</taxon>
        <taxon>Actinomycetes</taxon>
        <taxon>Streptosporangiales</taxon>
        <taxon>Nocardiopsidaceae</taxon>
        <taxon>Nocardiopsis</taxon>
    </lineage>
</organism>
<proteinExistence type="inferred from homology"/>
<sequence length="269" mass="27333">MVLPRPRTSDGAAALGAIAARPSAALLAFDFDGTLAPIVPDPRDARPHPRALAALRALAPRVAGVAVVTGRPAETAVEYGGLDGVPGIVVLGHYGLERWEDGGLTGPGAVPGLEEARAALPELLADLGPLGEGVHVEEKGKAVAVHTRRAARPAEALDALREPLRLLAERAGLAVEPGRMVIELRPPGMDKGAALTALADRVRPGAVLYAGDDLGDLPAFAAVRDLRTQGVPGVTVCSGSSEAPALAEQADLVVDGPEGVAGLLEGLLP</sequence>
<dbReference type="InterPro" id="IPR003337">
    <property type="entry name" value="Trehalose_PPase"/>
</dbReference>
<evidence type="ECO:0000256" key="3">
    <source>
        <dbReference type="RuleBase" id="RU361117"/>
    </source>
</evidence>
<dbReference type="PANTHER" id="PTHR43768:SF3">
    <property type="entry name" value="TREHALOSE 6-PHOSPHATE PHOSPHATASE"/>
    <property type="match status" value="1"/>
</dbReference>
<dbReference type="GO" id="GO:0004805">
    <property type="term" value="F:trehalose-phosphatase activity"/>
    <property type="evidence" value="ECO:0007669"/>
    <property type="project" value="UniProtKB-EC"/>
</dbReference>
<dbReference type="InterPro" id="IPR044651">
    <property type="entry name" value="OTSB-like"/>
</dbReference>
<keyword evidence="5" id="KW-1185">Reference proteome</keyword>
<comment type="cofactor">
    <cofactor evidence="3">
        <name>Mg(2+)</name>
        <dbReference type="ChEBI" id="CHEBI:18420"/>
    </cofactor>
</comment>
<comment type="caution">
    <text evidence="4">The sequence shown here is derived from an EMBL/GenBank/DDBJ whole genome shotgun (WGS) entry which is preliminary data.</text>
</comment>
<accession>A0ABT4TMJ6</accession>
<dbReference type="PANTHER" id="PTHR43768">
    <property type="entry name" value="TREHALOSE 6-PHOSPHATE PHOSPHATASE"/>
    <property type="match status" value="1"/>
</dbReference>
<dbReference type="Gene3D" id="3.30.70.1020">
    <property type="entry name" value="Trehalose-6-phosphate phosphatase related protein, domain 2"/>
    <property type="match status" value="1"/>
</dbReference>
<dbReference type="EMBL" id="JAQFWP010000026">
    <property type="protein sequence ID" value="MDA2805890.1"/>
    <property type="molecule type" value="Genomic_DNA"/>
</dbReference>